<dbReference type="Pfam" id="PF18092">
    <property type="entry name" value="DraK_HK_N"/>
    <property type="match status" value="1"/>
</dbReference>
<keyword evidence="17" id="KW-0902">Two-component regulatory system</keyword>
<keyword evidence="19" id="KW-0843">Virulence</keyword>
<keyword evidence="12" id="KW-0378">Hydrolase</keyword>
<dbReference type="InterPro" id="IPR003660">
    <property type="entry name" value="HAMP_dom"/>
</dbReference>
<keyword evidence="20" id="KW-0464">Manganese</keyword>
<evidence type="ECO:0000256" key="16">
    <source>
        <dbReference type="ARBA" id="ARBA00022989"/>
    </source>
</evidence>
<evidence type="ECO:0000256" key="11">
    <source>
        <dbReference type="ARBA" id="ARBA00022777"/>
    </source>
</evidence>
<gene>
    <name evidence="26" type="ORF">FB559_3922</name>
</gene>
<evidence type="ECO:0000256" key="9">
    <source>
        <dbReference type="ARBA" id="ARBA00022692"/>
    </source>
</evidence>
<comment type="subcellular location">
    <subcellularLocation>
        <location evidence="4">Cell membrane</location>
        <topology evidence="4">Multi-pass membrane protein</topology>
    </subcellularLocation>
</comment>
<evidence type="ECO:0000256" key="1">
    <source>
        <dbReference type="ARBA" id="ARBA00000085"/>
    </source>
</evidence>
<dbReference type="EMBL" id="VFOZ01000001">
    <property type="protein sequence ID" value="TQL98299.1"/>
    <property type="molecule type" value="Genomic_DNA"/>
</dbReference>
<dbReference type="InterPro" id="IPR050980">
    <property type="entry name" value="2C_sensor_his_kinase"/>
</dbReference>
<keyword evidence="14" id="KW-0460">Magnesium</keyword>
<keyword evidence="18" id="KW-0346">Stress response</keyword>
<dbReference type="PROSITE" id="PS50109">
    <property type="entry name" value="HIS_KIN"/>
    <property type="match status" value="1"/>
</dbReference>
<evidence type="ECO:0000256" key="20">
    <source>
        <dbReference type="ARBA" id="ARBA00023211"/>
    </source>
</evidence>
<dbReference type="CDD" id="cd00082">
    <property type="entry name" value="HisKA"/>
    <property type="match status" value="1"/>
</dbReference>
<dbReference type="Gene3D" id="6.10.340.10">
    <property type="match status" value="1"/>
</dbReference>
<dbReference type="InterPro" id="IPR005467">
    <property type="entry name" value="His_kinase_dom"/>
</dbReference>
<evidence type="ECO:0000256" key="21">
    <source>
        <dbReference type="ARBA" id="ARBA00040454"/>
    </source>
</evidence>
<keyword evidence="13" id="KW-0067">ATP-binding</keyword>
<keyword evidence="9 23" id="KW-0812">Transmembrane</keyword>
<keyword evidence="7" id="KW-0597">Phosphoprotein</keyword>
<dbReference type="Proteomes" id="UP000316096">
    <property type="component" value="Unassembled WGS sequence"/>
</dbReference>
<evidence type="ECO:0000256" key="19">
    <source>
        <dbReference type="ARBA" id="ARBA00023026"/>
    </source>
</evidence>
<evidence type="ECO:0000259" key="25">
    <source>
        <dbReference type="PROSITE" id="PS50885"/>
    </source>
</evidence>
<evidence type="ECO:0000256" key="10">
    <source>
        <dbReference type="ARBA" id="ARBA00022741"/>
    </source>
</evidence>
<evidence type="ECO:0000256" key="18">
    <source>
        <dbReference type="ARBA" id="ARBA00023016"/>
    </source>
</evidence>
<evidence type="ECO:0000256" key="15">
    <source>
        <dbReference type="ARBA" id="ARBA00022912"/>
    </source>
</evidence>
<feature type="transmembrane region" description="Helical" evidence="23">
    <location>
        <begin position="127"/>
        <end position="147"/>
    </location>
</feature>
<evidence type="ECO:0000256" key="8">
    <source>
        <dbReference type="ARBA" id="ARBA00022679"/>
    </source>
</evidence>
<evidence type="ECO:0000256" key="23">
    <source>
        <dbReference type="SAM" id="Phobius"/>
    </source>
</evidence>
<dbReference type="InterPro" id="IPR040868">
    <property type="entry name" value="DraK_HK_N"/>
</dbReference>
<keyword evidence="15" id="KW-0904">Protein phosphatase</keyword>
<dbReference type="EC" id="2.7.13.3" evidence="5"/>
<name>A0A543CMJ8_9ACTN</name>
<protein>
    <recommendedName>
        <fullName evidence="21">Signal transduction histidine-protein kinase/phosphatase MprB</fullName>
        <ecNumber evidence="5">2.7.13.3</ecNumber>
    </recommendedName>
    <alternativeName>
        <fullName evidence="22">Mycobacterial persistence regulator B</fullName>
    </alternativeName>
</protein>
<dbReference type="Pfam" id="PF00512">
    <property type="entry name" value="HisKA"/>
    <property type="match status" value="1"/>
</dbReference>
<dbReference type="GO" id="GO:0005524">
    <property type="term" value="F:ATP binding"/>
    <property type="evidence" value="ECO:0007669"/>
    <property type="project" value="UniProtKB-KW"/>
</dbReference>
<dbReference type="Gene3D" id="1.10.287.130">
    <property type="match status" value="1"/>
</dbReference>
<dbReference type="GO" id="GO:0004721">
    <property type="term" value="F:phosphoprotein phosphatase activity"/>
    <property type="evidence" value="ECO:0007669"/>
    <property type="project" value="UniProtKB-KW"/>
</dbReference>
<sequence length="426" mass="45851">MRRRLLLSTLAVAVVSVLLLGIPLAYSTERLIYDEAQQQVEREAATVVAGVNLREEMRQSITGDQIGKEFPGRYIVVSMADGTEITAGEAPAKGDHVITKMAANDRGIRVQVSRDAADVEADAVRTFLLIGSLVVLGVGVAVALAMVQARKLTLPLIDLAETAERLGSGNARPRRRRYGVPEVDRVAEVLDSSAVRIADLFAASREFASDASHQLRTPLTALSMRLEEMIEAAEYPDVVREEGAAAAAQVERLAAVVEQLLARAKHDPTGDAVPIGVDEIVTQQVKEWEPVFRRESRRIDMSGVRGLTAVVSPGGLSQIVATLLDNSLVHGDGRVTIHTKETPASIVVEVGDEGAGVPPELERRVFDRNVSGRQGTGLGLYLARSLATADGGRLELVRSRPATFAIFLRKREEALLAKERVVSGPA</sequence>
<dbReference type="GO" id="GO:0000155">
    <property type="term" value="F:phosphorelay sensor kinase activity"/>
    <property type="evidence" value="ECO:0007669"/>
    <property type="project" value="InterPro"/>
</dbReference>
<dbReference type="RefSeq" id="WP_141956915.1">
    <property type="nucleotide sequence ID" value="NZ_VFOZ01000001.1"/>
</dbReference>
<keyword evidence="23" id="KW-0472">Membrane</keyword>
<dbReference type="InterPro" id="IPR004358">
    <property type="entry name" value="Sig_transdc_His_kin-like_C"/>
</dbReference>
<evidence type="ECO:0000256" key="6">
    <source>
        <dbReference type="ARBA" id="ARBA00022475"/>
    </source>
</evidence>
<accession>A0A543CMJ8</accession>
<keyword evidence="10" id="KW-0547">Nucleotide-binding</keyword>
<evidence type="ECO:0000256" key="14">
    <source>
        <dbReference type="ARBA" id="ARBA00022842"/>
    </source>
</evidence>
<dbReference type="PROSITE" id="PS50885">
    <property type="entry name" value="HAMP"/>
    <property type="match status" value="1"/>
</dbReference>
<dbReference type="PANTHER" id="PTHR44936">
    <property type="entry name" value="SENSOR PROTEIN CREC"/>
    <property type="match status" value="1"/>
</dbReference>
<dbReference type="InterPro" id="IPR036097">
    <property type="entry name" value="HisK_dim/P_sf"/>
</dbReference>
<dbReference type="PANTHER" id="PTHR44936:SF9">
    <property type="entry name" value="SENSOR PROTEIN CREC"/>
    <property type="match status" value="1"/>
</dbReference>
<dbReference type="OrthoDB" id="5499837at2"/>
<evidence type="ECO:0000313" key="26">
    <source>
        <dbReference type="EMBL" id="TQL98299.1"/>
    </source>
</evidence>
<keyword evidence="6" id="KW-1003">Cell membrane</keyword>
<keyword evidence="27" id="KW-1185">Reference proteome</keyword>
<organism evidence="26 27">
    <name type="scientific">Actinoallomurus bryophytorum</name>
    <dbReference type="NCBI Taxonomy" id="1490222"/>
    <lineage>
        <taxon>Bacteria</taxon>
        <taxon>Bacillati</taxon>
        <taxon>Actinomycetota</taxon>
        <taxon>Actinomycetes</taxon>
        <taxon>Streptosporangiales</taxon>
        <taxon>Thermomonosporaceae</taxon>
        <taxon>Actinoallomurus</taxon>
    </lineage>
</organism>
<evidence type="ECO:0000256" key="2">
    <source>
        <dbReference type="ARBA" id="ARBA00001936"/>
    </source>
</evidence>
<evidence type="ECO:0000256" key="4">
    <source>
        <dbReference type="ARBA" id="ARBA00004651"/>
    </source>
</evidence>
<comment type="catalytic activity">
    <reaction evidence="1">
        <text>ATP + protein L-histidine = ADP + protein N-phospho-L-histidine.</text>
        <dbReference type="EC" id="2.7.13.3"/>
    </reaction>
</comment>
<dbReference type="SUPFAM" id="SSF47384">
    <property type="entry name" value="Homodimeric domain of signal transducing histidine kinase"/>
    <property type="match status" value="1"/>
</dbReference>
<dbReference type="InterPro" id="IPR036890">
    <property type="entry name" value="HATPase_C_sf"/>
</dbReference>
<evidence type="ECO:0000256" key="22">
    <source>
        <dbReference type="ARBA" id="ARBA00041776"/>
    </source>
</evidence>
<evidence type="ECO:0000256" key="12">
    <source>
        <dbReference type="ARBA" id="ARBA00022801"/>
    </source>
</evidence>
<evidence type="ECO:0000256" key="7">
    <source>
        <dbReference type="ARBA" id="ARBA00022553"/>
    </source>
</evidence>
<keyword evidence="16 23" id="KW-1133">Transmembrane helix</keyword>
<comment type="cofactor">
    <cofactor evidence="3">
        <name>Mg(2+)</name>
        <dbReference type="ChEBI" id="CHEBI:18420"/>
    </cofactor>
</comment>
<evidence type="ECO:0000256" key="5">
    <source>
        <dbReference type="ARBA" id="ARBA00012438"/>
    </source>
</evidence>
<evidence type="ECO:0000256" key="17">
    <source>
        <dbReference type="ARBA" id="ARBA00023012"/>
    </source>
</evidence>
<evidence type="ECO:0000256" key="13">
    <source>
        <dbReference type="ARBA" id="ARBA00022840"/>
    </source>
</evidence>
<dbReference type="PRINTS" id="PR00344">
    <property type="entry name" value="BCTRLSENSOR"/>
</dbReference>
<dbReference type="SMART" id="SM00388">
    <property type="entry name" value="HisKA"/>
    <property type="match status" value="1"/>
</dbReference>
<dbReference type="SMART" id="SM00387">
    <property type="entry name" value="HATPase_c"/>
    <property type="match status" value="1"/>
</dbReference>
<feature type="domain" description="Histidine kinase" evidence="24">
    <location>
        <begin position="210"/>
        <end position="412"/>
    </location>
</feature>
<evidence type="ECO:0000313" key="27">
    <source>
        <dbReference type="Proteomes" id="UP000316096"/>
    </source>
</evidence>
<proteinExistence type="predicted"/>
<keyword evidence="8" id="KW-0808">Transferase</keyword>
<dbReference type="GO" id="GO:0005886">
    <property type="term" value="C:plasma membrane"/>
    <property type="evidence" value="ECO:0007669"/>
    <property type="project" value="UniProtKB-SubCell"/>
</dbReference>
<comment type="caution">
    <text evidence="26">The sequence shown here is derived from an EMBL/GenBank/DDBJ whole genome shotgun (WGS) entry which is preliminary data.</text>
</comment>
<dbReference type="SUPFAM" id="SSF55874">
    <property type="entry name" value="ATPase domain of HSP90 chaperone/DNA topoisomerase II/histidine kinase"/>
    <property type="match status" value="1"/>
</dbReference>
<dbReference type="AlphaFoldDB" id="A0A543CMJ8"/>
<evidence type="ECO:0000259" key="24">
    <source>
        <dbReference type="PROSITE" id="PS50109"/>
    </source>
</evidence>
<dbReference type="Pfam" id="PF02518">
    <property type="entry name" value="HATPase_c"/>
    <property type="match status" value="1"/>
</dbReference>
<keyword evidence="11 26" id="KW-0418">Kinase</keyword>
<reference evidence="26 27" key="1">
    <citation type="submission" date="2019-06" db="EMBL/GenBank/DDBJ databases">
        <title>Sequencing the genomes of 1000 actinobacteria strains.</title>
        <authorList>
            <person name="Klenk H.-P."/>
        </authorList>
    </citation>
    <scope>NUCLEOTIDE SEQUENCE [LARGE SCALE GENOMIC DNA]</scope>
    <source>
        <strain evidence="26 27">DSM 102200</strain>
    </source>
</reference>
<comment type="cofactor">
    <cofactor evidence="2">
        <name>Mn(2+)</name>
        <dbReference type="ChEBI" id="CHEBI:29035"/>
    </cofactor>
</comment>
<dbReference type="InterPro" id="IPR003661">
    <property type="entry name" value="HisK_dim/P_dom"/>
</dbReference>
<dbReference type="Gene3D" id="3.30.565.10">
    <property type="entry name" value="Histidine kinase-like ATPase, C-terminal domain"/>
    <property type="match status" value="1"/>
</dbReference>
<dbReference type="InterPro" id="IPR003594">
    <property type="entry name" value="HATPase_dom"/>
</dbReference>
<feature type="domain" description="HAMP" evidence="25">
    <location>
        <begin position="150"/>
        <end position="202"/>
    </location>
</feature>
<evidence type="ECO:0000256" key="3">
    <source>
        <dbReference type="ARBA" id="ARBA00001946"/>
    </source>
</evidence>